<gene>
    <name evidence="2" type="ordered locus">P9303_19031</name>
</gene>
<protein>
    <submittedName>
        <fullName evidence="2">Esterase/lipase/thioesterase family active site</fullName>
    </submittedName>
</protein>
<dbReference type="PANTHER" id="PTHR13136:SF11">
    <property type="entry name" value="TESTIS-EXPRESSED PROTEIN 30"/>
    <property type="match status" value="1"/>
</dbReference>
<dbReference type="Proteomes" id="UP000002274">
    <property type="component" value="Chromosome"/>
</dbReference>
<dbReference type="HOGENOM" id="CLU_072792_1_2_3"/>
<dbReference type="InterPro" id="IPR046879">
    <property type="entry name" value="KANL3/Tex30_Abhydrolase"/>
</dbReference>
<dbReference type="InterPro" id="IPR029058">
    <property type="entry name" value="AB_hydrolase_fold"/>
</dbReference>
<dbReference type="KEGG" id="pmf:P9303_19031"/>
<dbReference type="Gene3D" id="3.40.50.1820">
    <property type="entry name" value="alpha/beta hydrolase"/>
    <property type="match status" value="1"/>
</dbReference>
<sequence length="219" mass="23782">MNNSSMDPTPRLVNGSSDAPATLLLAHGAGAAMDSPFMTAIASGLAGVGWRVVRFEFAYMAKQRINGKRSPPDRLPKLKQVFLEQVEIEIASRPVFIAGKSMGGRVASLLADELSAKMNVLGCICLGYPFHPLGKPQQLRTEHLAVQKTPTLILQGERDGMGRQDEVETYTLSPKVCLQWMPAGDHSFKPTRNSGLTEADNWSAAVTHSSNFCKRLLSS</sequence>
<reference evidence="2 3" key="1">
    <citation type="journal article" date="2007" name="PLoS Genet.">
        <title>Patterns and implications of gene gain and loss in the evolution of Prochlorococcus.</title>
        <authorList>
            <person name="Kettler G.C."/>
            <person name="Martiny A.C."/>
            <person name="Huang K."/>
            <person name="Zucker J."/>
            <person name="Coleman M.L."/>
            <person name="Rodrigue S."/>
            <person name="Chen F."/>
            <person name="Lapidus A."/>
            <person name="Ferriera S."/>
            <person name="Johnson J."/>
            <person name="Steglich C."/>
            <person name="Church G.M."/>
            <person name="Richardson P."/>
            <person name="Chisholm S.W."/>
        </authorList>
    </citation>
    <scope>NUCLEOTIDE SEQUENCE [LARGE SCALE GENOMIC DNA]</scope>
    <source>
        <strain evidence="2 3">MIT 9303</strain>
    </source>
</reference>
<accession>A2CAY5</accession>
<evidence type="ECO:0000313" key="3">
    <source>
        <dbReference type="Proteomes" id="UP000002274"/>
    </source>
</evidence>
<evidence type="ECO:0000259" key="1">
    <source>
        <dbReference type="Pfam" id="PF20408"/>
    </source>
</evidence>
<organism evidence="2 3">
    <name type="scientific">Prochlorococcus marinus (strain MIT 9303)</name>
    <dbReference type="NCBI Taxonomy" id="59922"/>
    <lineage>
        <taxon>Bacteria</taxon>
        <taxon>Bacillati</taxon>
        <taxon>Cyanobacteriota</taxon>
        <taxon>Cyanophyceae</taxon>
        <taxon>Synechococcales</taxon>
        <taxon>Prochlorococcaceae</taxon>
        <taxon>Prochlorococcus</taxon>
    </lineage>
</organism>
<dbReference type="STRING" id="59922.P9303_19031"/>
<dbReference type="RefSeq" id="WP_011826528.1">
    <property type="nucleotide sequence ID" value="NC_008820.1"/>
</dbReference>
<name>A2CAY5_PROM3</name>
<dbReference type="ESTHER" id="prom3-a2cay5">
    <property type="family name" value="NLS3-Tex30"/>
</dbReference>
<proteinExistence type="predicted"/>
<dbReference type="PANTHER" id="PTHR13136">
    <property type="entry name" value="TESTIS DEVELOPMENT PROTEIN PRTD"/>
    <property type="match status" value="1"/>
</dbReference>
<dbReference type="AlphaFoldDB" id="A2CAY5"/>
<dbReference type="BioCyc" id="PMAR59922:G1G80-1651-MONOMER"/>
<dbReference type="SUPFAM" id="SSF53474">
    <property type="entry name" value="alpha/beta-Hydrolases"/>
    <property type="match status" value="1"/>
</dbReference>
<dbReference type="InterPro" id="IPR026555">
    <property type="entry name" value="NSL3/Tex30"/>
</dbReference>
<dbReference type="Pfam" id="PF20408">
    <property type="entry name" value="Abhydrolase_11"/>
    <property type="match status" value="1"/>
</dbReference>
<feature type="domain" description="KANL3/Tex30 alpha/beta hydrolase-like" evidence="1">
    <location>
        <begin position="21"/>
        <end position="213"/>
    </location>
</feature>
<evidence type="ECO:0000313" key="2">
    <source>
        <dbReference type="EMBL" id="ABM78645.1"/>
    </source>
</evidence>
<dbReference type="EMBL" id="CP000554">
    <property type="protein sequence ID" value="ABM78645.1"/>
    <property type="molecule type" value="Genomic_DNA"/>
</dbReference>